<protein>
    <submittedName>
        <fullName evidence="1">Uncharacterized protein</fullName>
    </submittedName>
</protein>
<sequence>MRVVVYAVRIEQVRKVVFSVDWETDRKYWSSRSLLRLGILLREDPQ</sequence>
<gene>
    <name evidence="1" type="ORF">DFP98_107116</name>
</gene>
<name>A0A3D9KC84_9BACL</name>
<comment type="caution">
    <text evidence="1">The sequence shown here is derived from an EMBL/GenBank/DDBJ whole genome shotgun (WGS) entry which is preliminary data.</text>
</comment>
<dbReference type="Proteomes" id="UP000256977">
    <property type="component" value="Unassembled WGS sequence"/>
</dbReference>
<evidence type="ECO:0000313" key="2">
    <source>
        <dbReference type="Proteomes" id="UP000256977"/>
    </source>
</evidence>
<accession>A0A3D9KC84</accession>
<reference evidence="1 2" key="1">
    <citation type="submission" date="2018-07" db="EMBL/GenBank/DDBJ databases">
        <title>Genomic Encyclopedia of Type Strains, Phase III (KMG-III): the genomes of soil and plant-associated and newly described type strains.</title>
        <authorList>
            <person name="Whitman W."/>
        </authorList>
    </citation>
    <scope>NUCLEOTIDE SEQUENCE [LARGE SCALE GENOMIC DNA]</scope>
    <source>
        <strain evidence="1 2">CECT 7287</strain>
    </source>
</reference>
<proteinExistence type="predicted"/>
<dbReference type="RefSeq" id="WP_220377080.1">
    <property type="nucleotide sequence ID" value="NZ_QRDZ01000007.1"/>
</dbReference>
<dbReference type="AlphaFoldDB" id="A0A3D9KC84"/>
<dbReference type="EMBL" id="QRDZ01000007">
    <property type="protein sequence ID" value="RED84008.1"/>
    <property type="molecule type" value="Genomic_DNA"/>
</dbReference>
<evidence type="ECO:0000313" key="1">
    <source>
        <dbReference type="EMBL" id="RED84008.1"/>
    </source>
</evidence>
<keyword evidence="2" id="KW-1185">Reference proteome</keyword>
<organism evidence="1 2">
    <name type="scientific">Cohnella phaseoli</name>
    <dbReference type="NCBI Taxonomy" id="456490"/>
    <lineage>
        <taxon>Bacteria</taxon>
        <taxon>Bacillati</taxon>
        <taxon>Bacillota</taxon>
        <taxon>Bacilli</taxon>
        <taxon>Bacillales</taxon>
        <taxon>Paenibacillaceae</taxon>
        <taxon>Cohnella</taxon>
    </lineage>
</organism>